<accession>A0A3D8IHX7</accession>
<dbReference type="GO" id="GO:0003924">
    <property type="term" value="F:GTPase activity"/>
    <property type="evidence" value="ECO:0007669"/>
    <property type="project" value="InterPro"/>
</dbReference>
<keyword evidence="2" id="KW-0547">Nucleotide-binding</keyword>
<evidence type="ECO:0000313" key="8">
    <source>
        <dbReference type="Proteomes" id="UP000256379"/>
    </source>
</evidence>
<evidence type="ECO:0000256" key="3">
    <source>
        <dbReference type="ARBA" id="ARBA00022801"/>
    </source>
</evidence>
<dbReference type="GO" id="GO:0016020">
    <property type="term" value="C:membrane"/>
    <property type="evidence" value="ECO:0007669"/>
    <property type="project" value="UniProtKB-SubCell"/>
</dbReference>
<reference evidence="7 8" key="1">
    <citation type="submission" date="2018-04" db="EMBL/GenBank/DDBJ databases">
        <title>Novel Campyloabacter and Helicobacter Species and Strains.</title>
        <authorList>
            <person name="Mannion A.J."/>
            <person name="Shen Z."/>
            <person name="Fox J.G."/>
        </authorList>
    </citation>
    <scope>NUCLEOTIDE SEQUENCE [LARGE SCALE GENOMIC DNA]</scope>
    <source>
        <strain evidence="7 8">MIT 17-337</strain>
    </source>
</reference>
<keyword evidence="3" id="KW-0378">Hydrolase</keyword>
<evidence type="ECO:0000256" key="5">
    <source>
        <dbReference type="ARBA" id="ARBA00023136"/>
    </source>
</evidence>
<keyword evidence="5" id="KW-0472">Membrane</keyword>
<gene>
    <name evidence="7" type="ORF">CQA53_07215</name>
</gene>
<dbReference type="InterPro" id="IPR027094">
    <property type="entry name" value="Mitofusin_fam"/>
</dbReference>
<comment type="subcellular location">
    <subcellularLocation>
        <location evidence="1">Membrane</location>
    </subcellularLocation>
</comment>
<evidence type="ECO:0000256" key="1">
    <source>
        <dbReference type="ARBA" id="ARBA00004370"/>
    </source>
</evidence>
<proteinExistence type="predicted"/>
<dbReference type="AlphaFoldDB" id="A0A3D8IHX7"/>
<organism evidence="7 8">
    <name type="scientific">Helicobacter didelphidarum</name>
    <dbReference type="NCBI Taxonomy" id="2040648"/>
    <lineage>
        <taxon>Bacteria</taxon>
        <taxon>Pseudomonadati</taxon>
        <taxon>Campylobacterota</taxon>
        <taxon>Epsilonproteobacteria</taxon>
        <taxon>Campylobacterales</taxon>
        <taxon>Helicobacteraceae</taxon>
        <taxon>Helicobacter</taxon>
    </lineage>
</organism>
<comment type="caution">
    <text evidence="7">The sequence shown here is derived from an EMBL/GenBank/DDBJ whole genome shotgun (WGS) entry which is preliminary data.</text>
</comment>
<keyword evidence="4" id="KW-0342">GTP-binding</keyword>
<name>A0A3D8IHX7_9HELI</name>
<sequence>MKELDFFSWVQAWEQDTFKRQQELESKVKKKQGIITSVDDEFFDDFPDMSLRLLQDFIARQLAQKDIGTTWSIYAEGNMQRDKTPKMKKQLETENSTSFVNSGIINIFKTLALVPPEEQEKQSEIVSVSEKQKRLNKVLSAFQNLKLDSAQKVEAILTIFGIFIDKRQIKKAKSLLYSPYKIAIIANMSAGKTTLINSWFGEEILPSLSEATSDCPVYIFSDDDGDNNGARIVFENGKAIALSQEQVRQELQHYAKKDSLKSEERYKGVKQIYLDWDFEIFQNTADSHLNFIFIDTPGPNNTDEFGTRHKQITEDIIQNEANMVFFVLDYGQLDANLEGKLWNLLKERKEKDKDFEAFFIINKVDLALRDNSSLSEIDNSSVENFYKSLKDFWFYHEEKAKQKVVEVAKKNGFDNPKVFCTSSEYNKMAKILKNSHALSFDDEDKLEAIIKKFKNIFQENWEEEFANYIQDISLNHAVLEHLGEIEQKILNDFLTLLAKSILEKYE</sequence>
<dbReference type="Pfam" id="PF00350">
    <property type="entry name" value="Dynamin_N"/>
    <property type="match status" value="1"/>
</dbReference>
<dbReference type="RefSeq" id="WP_115543344.1">
    <property type="nucleotide sequence ID" value="NZ_NXLQ01000016.1"/>
</dbReference>
<feature type="domain" description="Dynamin N-terminal" evidence="6">
    <location>
        <begin position="182"/>
        <end position="363"/>
    </location>
</feature>
<dbReference type="EMBL" id="NXLQ01000016">
    <property type="protein sequence ID" value="RDU64937.1"/>
    <property type="molecule type" value="Genomic_DNA"/>
</dbReference>
<dbReference type="GO" id="GO:0005525">
    <property type="term" value="F:GTP binding"/>
    <property type="evidence" value="ECO:0007669"/>
    <property type="project" value="UniProtKB-KW"/>
</dbReference>
<protein>
    <recommendedName>
        <fullName evidence="6">Dynamin N-terminal domain-containing protein</fullName>
    </recommendedName>
</protein>
<dbReference type="InterPro" id="IPR045063">
    <property type="entry name" value="Dynamin_N"/>
</dbReference>
<evidence type="ECO:0000313" key="7">
    <source>
        <dbReference type="EMBL" id="RDU64937.1"/>
    </source>
</evidence>
<evidence type="ECO:0000256" key="2">
    <source>
        <dbReference type="ARBA" id="ARBA00022741"/>
    </source>
</evidence>
<evidence type="ECO:0000256" key="4">
    <source>
        <dbReference type="ARBA" id="ARBA00023134"/>
    </source>
</evidence>
<dbReference type="InterPro" id="IPR027417">
    <property type="entry name" value="P-loop_NTPase"/>
</dbReference>
<dbReference type="PANTHER" id="PTHR10465">
    <property type="entry name" value="TRANSMEMBRANE GTPASE FZO1"/>
    <property type="match status" value="1"/>
</dbReference>
<dbReference type="OrthoDB" id="5409226at2"/>
<keyword evidence="8" id="KW-1185">Reference proteome</keyword>
<dbReference type="Proteomes" id="UP000256379">
    <property type="component" value="Unassembled WGS sequence"/>
</dbReference>
<dbReference type="PANTHER" id="PTHR10465:SF0">
    <property type="entry name" value="SARCALUMENIN"/>
    <property type="match status" value="1"/>
</dbReference>
<evidence type="ECO:0000259" key="6">
    <source>
        <dbReference type="Pfam" id="PF00350"/>
    </source>
</evidence>
<dbReference type="Gene3D" id="3.40.50.300">
    <property type="entry name" value="P-loop containing nucleotide triphosphate hydrolases"/>
    <property type="match status" value="1"/>
</dbReference>
<dbReference type="SUPFAM" id="SSF52540">
    <property type="entry name" value="P-loop containing nucleoside triphosphate hydrolases"/>
    <property type="match status" value="1"/>
</dbReference>
<dbReference type="GO" id="GO:0008053">
    <property type="term" value="P:mitochondrial fusion"/>
    <property type="evidence" value="ECO:0007669"/>
    <property type="project" value="TreeGrafter"/>
</dbReference>